<feature type="domain" description="RNA polymerase sigma factor 70 region 4 type 2" evidence="7">
    <location>
        <begin position="110"/>
        <end position="158"/>
    </location>
</feature>
<keyword evidence="9" id="KW-1185">Reference proteome</keyword>
<dbReference type="Pfam" id="PF04542">
    <property type="entry name" value="Sigma70_r2"/>
    <property type="match status" value="1"/>
</dbReference>
<dbReference type="InterPro" id="IPR052704">
    <property type="entry name" value="ECF_Sigma-70_Domain"/>
</dbReference>
<dbReference type="SUPFAM" id="SSF54427">
    <property type="entry name" value="NTF2-like"/>
    <property type="match status" value="1"/>
</dbReference>
<sequence length="305" mass="31996">MSVDPLAEHRAHLLAVAYRLTGSRADAEDAVQDAWLRWDRLGAEGRAAVRDIRAWLTTTVGRLCLDQVRSAPARRERYVGPWLPEPLVTSGPDDVLDAVVAAQDVRIAALLVLERLSPDQRVALVLHDTAGLGFDEVAGVLDCTPTAARQLASRARRAVRAAAADGELPEPAPEPEQRRVLDAVVAALAAADVPALVALLHPEAALHTDGGGIVKAARRVVRGADKVARLLVALVQEAGPEVLAGAAAVQVNGEAGLLVPASPAPIVVVLTVADGRARAVHAVLTPEKAPRTTPRIPARAARGPR</sequence>
<evidence type="ECO:0000256" key="5">
    <source>
        <dbReference type="ARBA" id="ARBA00023163"/>
    </source>
</evidence>
<keyword evidence="3" id="KW-0805">Transcription regulation</keyword>
<dbReference type="InterPro" id="IPR032710">
    <property type="entry name" value="NTF2-like_dom_sf"/>
</dbReference>
<dbReference type="Gene3D" id="3.10.450.50">
    <property type="match status" value="1"/>
</dbReference>
<dbReference type="NCBIfam" id="TIGR02937">
    <property type="entry name" value="sigma70-ECF"/>
    <property type="match status" value="1"/>
</dbReference>
<dbReference type="Gene3D" id="1.10.1740.10">
    <property type="match status" value="1"/>
</dbReference>
<dbReference type="SUPFAM" id="SSF88946">
    <property type="entry name" value="Sigma2 domain of RNA polymerase sigma factors"/>
    <property type="match status" value="1"/>
</dbReference>
<keyword evidence="4" id="KW-0731">Sigma factor</keyword>
<dbReference type="InterPro" id="IPR036388">
    <property type="entry name" value="WH-like_DNA-bd_sf"/>
</dbReference>
<protein>
    <submittedName>
        <fullName evidence="8">RNA polymerase sigma-70 factor (ECF subfamily)</fullName>
    </submittedName>
</protein>
<dbReference type="GO" id="GO:0016987">
    <property type="term" value="F:sigma factor activity"/>
    <property type="evidence" value="ECO:0007669"/>
    <property type="project" value="UniProtKB-KW"/>
</dbReference>
<comment type="similarity">
    <text evidence="1">Belongs to the sigma-70 factor family. ECF subfamily.</text>
</comment>
<dbReference type="GO" id="GO:0006352">
    <property type="term" value="P:DNA-templated transcription initiation"/>
    <property type="evidence" value="ECO:0007669"/>
    <property type="project" value="InterPro"/>
</dbReference>
<evidence type="ECO:0000313" key="9">
    <source>
        <dbReference type="Proteomes" id="UP000245639"/>
    </source>
</evidence>
<dbReference type="EMBL" id="QEKW01000003">
    <property type="protein sequence ID" value="PVZ12084.1"/>
    <property type="molecule type" value="Genomic_DNA"/>
</dbReference>
<dbReference type="Gene3D" id="1.10.10.10">
    <property type="entry name" value="Winged helix-like DNA-binding domain superfamily/Winged helix DNA-binding domain"/>
    <property type="match status" value="1"/>
</dbReference>
<evidence type="ECO:0000259" key="6">
    <source>
        <dbReference type="Pfam" id="PF04542"/>
    </source>
</evidence>
<organism evidence="8 9">
    <name type="scientific">Actinomycetospora cinnamomea</name>
    <dbReference type="NCBI Taxonomy" id="663609"/>
    <lineage>
        <taxon>Bacteria</taxon>
        <taxon>Bacillati</taxon>
        <taxon>Actinomycetota</taxon>
        <taxon>Actinomycetes</taxon>
        <taxon>Pseudonocardiales</taxon>
        <taxon>Pseudonocardiaceae</taxon>
        <taxon>Actinomycetospora</taxon>
    </lineage>
</organism>
<dbReference type="InterPro" id="IPR013324">
    <property type="entry name" value="RNA_pol_sigma_r3/r4-like"/>
</dbReference>
<evidence type="ECO:0000256" key="2">
    <source>
        <dbReference type="ARBA" id="ARBA00011344"/>
    </source>
</evidence>
<dbReference type="InterPro" id="IPR007627">
    <property type="entry name" value="RNA_pol_sigma70_r2"/>
</dbReference>
<reference evidence="8 9" key="1">
    <citation type="submission" date="2018-04" db="EMBL/GenBank/DDBJ databases">
        <title>Genomic Encyclopedia of Type Strains, Phase IV (KMG-IV): sequencing the most valuable type-strain genomes for metagenomic binning, comparative biology and taxonomic classification.</title>
        <authorList>
            <person name="Goeker M."/>
        </authorList>
    </citation>
    <scope>NUCLEOTIDE SEQUENCE [LARGE SCALE GENOMIC DNA]</scope>
    <source>
        <strain evidence="8 9">DSM 45771</strain>
    </source>
</reference>
<dbReference type="RefSeq" id="WP_116707734.1">
    <property type="nucleotide sequence ID" value="NZ_QEKW01000003.1"/>
</dbReference>
<dbReference type="NCBIfam" id="NF007214">
    <property type="entry name" value="PRK09636.1"/>
    <property type="match status" value="1"/>
</dbReference>
<dbReference type="Proteomes" id="UP000245639">
    <property type="component" value="Unassembled WGS sequence"/>
</dbReference>
<evidence type="ECO:0000256" key="1">
    <source>
        <dbReference type="ARBA" id="ARBA00010641"/>
    </source>
</evidence>
<evidence type="ECO:0000256" key="3">
    <source>
        <dbReference type="ARBA" id="ARBA00023015"/>
    </source>
</evidence>
<gene>
    <name evidence="8" type="ORF">C8D89_103415</name>
</gene>
<evidence type="ECO:0000313" key="8">
    <source>
        <dbReference type="EMBL" id="PVZ12084.1"/>
    </source>
</evidence>
<comment type="caution">
    <text evidence="8">The sequence shown here is derived from an EMBL/GenBank/DDBJ whole genome shotgun (WGS) entry which is preliminary data.</text>
</comment>
<dbReference type="InterPro" id="IPR013249">
    <property type="entry name" value="RNA_pol_sigma70_r4_t2"/>
</dbReference>
<proteinExistence type="inferred from homology"/>
<feature type="domain" description="RNA polymerase sigma-70 region 2" evidence="6">
    <location>
        <begin position="8"/>
        <end position="71"/>
    </location>
</feature>
<dbReference type="SUPFAM" id="SSF88659">
    <property type="entry name" value="Sigma3 and sigma4 domains of RNA polymerase sigma factors"/>
    <property type="match status" value="1"/>
</dbReference>
<dbReference type="GO" id="GO:0003677">
    <property type="term" value="F:DNA binding"/>
    <property type="evidence" value="ECO:0007669"/>
    <property type="project" value="InterPro"/>
</dbReference>
<dbReference type="OrthoDB" id="3211555at2"/>
<dbReference type="InterPro" id="IPR014284">
    <property type="entry name" value="RNA_pol_sigma-70_dom"/>
</dbReference>
<dbReference type="InterPro" id="IPR013325">
    <property type="entry name" value="RNA_pol_sigma_r2"/>
</dbReference>
<evidence type="ECO:0000256" key="4">
    <source>
        <dbReference type="ARBA" id="ARBA00023082"/>
    </source>
</evidence>
<comment type="subunit">
    <text evidence="2">Interacts transiently with the RNA polymerase catalytic core formed by RpoA, RpoB, RpoC and RpoZ (2 alpha, 1 beta, 1 beta' and 1 omega subunit) to form the RNA polymerase holoenzyme that can initiate transcription.</text>
</comment>
<keyword evidence="5" id="KW-0804">Transcription</keyword>
<dbReference type="PANTHER" id="PTHR30173:SF36">
    <property type="entry name" value="ECF RNA POLYMERASE SIGMA FACTOR SIGJ"/>
    <property type="match status" value="1"/>
</dbReference>
<accession>A0A2U1FIS2</accession>
<evidence type="ECO:0000259" key="7">
    <source>
        <dbReference type="Pfam" id="PF08281"/>
    </source>
</evidence>
<dbReference type="Pfam" id="PF08281">
    <property type="entry name" value="Sigma70_r4_2"/>
    <property type="match status" value="1"/>
</dbReference>
<dbReference type="AlphaFoldDB" id="A0A2U1FIS2"/>
<name>A0A2U1FIS2_9PSEU</name>
<dbReference type="PANTHER" id="PTHR30173">
    <property type="entry name" value="SIGMA 19 FACTOR"/>
    <property type="match status" value="1"/>
</dbReference>